<protein>
    <recommendedName>
        <fullName evidence="4">DUF4369 domain-containing protein</fullName>
    </recommendedName>
</protein>
<keyword evidence="3" id="KW-1185">Reference proteome</keyword>
<feature type="chain" id="PRO_5035300648" description="DUF4369 domain-containing protein" evidence="1">
    <location>
        <begin position="20"/>
        <end position="283"/>
    </location>
</feature>
<accession>A0A8J7FLL5</accession>
<evidence type="ECO:0000256" key="1">
    <source>
        <dbReference type="SAM" id="SignalP"/>
    </source>
</evidence>
<evidence type="ECO:0008006" key="4">
    <source>
        <dbReference type="Google" id="ProtNLM"/>
    </source>
</evidence>
<dbReference type="Proteomes" id="UP000608754">
    <property type="component" value="Unassembled WGS sequence"/>
</dbReference>
<keyword evidence="1" id="KW-0732">Signal</keyword>
<dbReference type="RefSeq" id="WP_194181834.1">
    <property type="nucleotide sequence ID" value="NZ_JADGIK010000001.1"/>
</dbReference>
<reference evidence="2" key="1">
    <citation type="submission" date="2020-10" db="EMBL/GenBank/DDBJ databases">
        <authorList>
            <person name="Lu T."/>
            <person name="Wang Q."/>
            <person name="Han X."/>
        </authorList>
    </citation>
    <scope>NUCLEOTIDE SEQUENCE</scope>
    <source>
        <strain evidence="2">WQ 117</strain>
    </source>
</reference>
<dbReference type="EMBL" id="JADGIK010000001">
    <property type="protein sequence ID" value="MBF0596310.1"/>
    <property type="molecule type" value="Genomic_DNA"/>
</dbReference>
<proteinExistence type="predicted"/>
<organism evidence="2 3">
    <name type="scientific">Faecalibacter rhinopitheci</name>
    <dbReference type="NCBI Taxonomy" id="2779678"/>
    <lineage>
        <taxon>Bacteria</taxon>
        <taxon>Pseudomonadati</taxon>
        <taxon>Bacteroidota</taxon>
        <taxon>Flavobacteriia</taxon>
        <taxon>Flavobacteriales</taxon>
        <taxon>Weeksellaceae</taxon>
        <taxon>Faecalibacter</taxon>
    </lineage>
</organism>
<gene>
    <name evidence="2" type="ORF">IM532_02325</name>
</gene>
<evidence type="ECO:0000313" key="3">
    <source>
        <dbReference type="Proteomes" id="UP000608754"/>
    </source>
</evidence>
<name>A0A8J7FLL5_9FLAO</name>
<dbReference type="AlphaFoldDB" id="A0A8J7FLL5"/>
<sequence>MKKLYTLLAITLFTTHTIAQISKSGDNIMVSPKFTTDQTYHYEMVLKKIVQDGEQTNIVVENTFPVELTLYGEGEGFNLFEWKSAPMLFFRNNEDGSNYTFPNQPISIKYRTDENYILGEVSNYDEVIQDYSTAYQQLYNDSVTNYEDLASKSALYFVQMFHMFFGQEFNSKNKEQMMNLFFNPMRNTFTAAEDEIIYTEIDKKAGFSFVQKYSTEMEDNSAKMMNHKTVDSYRSQQNGTDYSMKAWGNQTFLSDGLIDEIVRIVEVKQNGKVIQFISTLQKK</sequence>
<feature type="signal peptide" evidence="1">
    <location>
        <begin position="1"/>
        <end position="19"/>
    </location>
</feature>
<evidence type="ECO:0000313" key="2">
    <source>
        <dbReference type="EMBL" id="MBF0596310.1"/>
    </source>
</evidence>
<comment type="caution">
    <text evidence="2">The sequence shown here is derived from an EMBL/GenBank/DDBJ whole genome shotgun (WGS) entry which is preliminary data.</text>
</comment>